<dbReference type="InterPro" id="IPR017578">
    <property type="entry name" value="Ribazole_CobC"/>
</dbReference>
<comment type="caution">
    <text evidence="3">The sequence shown here is derived from an EMBL/GenBank/DDBJ whole genome shotgun (WGS) entry which is preliminary data.</text>
</comment>
<dbReference type="InterPro" id="IPR013078">
    <property type="entry name" value="His_Pase_superF_clade-1"/>
</dbReference>
<dbReference type="InterPro" id="IPR051695">
    <property type="entry name" value="Phosphoglycerate_Mutase"/>
</dbReference>
<keyword evidence="1" id="KW-0378">Hydrolase</keyword>
<dbReference type="NCBIfam" id="TIGR03162">
    <property type="entry name" value="ribazole_cobC"/>
    <property type="match status" value="1"/>
</dbReference>
<reference evidence="3 4" key="1">
    <citation type="submission" date="2020-11" db="EMBL/GenBank/DDBJ databases">
        <title>Fusibacter basophilias sp. nov.</title>
        <authorList>
            <person name="Qiu D."/>
        </authorList>
    </citation>
    <scope>NUCLEOTIDE SEQUENCE [LARGE SCALE GENOMIC DNA]</scope>
    <source>
        <strain evidence="3 4">Q10-2</strain>
    </source>
</reference>
<dbReference type="CDD" id="cd07067">
    <property type="entry name" value="HP_PGM_like"/>
    <property type="match status" value="1"/>
</dbReference>
<organism evidence="3 4">
    <name type="scientific">Fusibacter ferrireducens</name>
    <dbReference type="NCBI Taxonomy" id="2785058"/>
    <lineage>
        <taxon>Bacteria</taxon>
        <taxon>Bacillati</taxon>
        <taxon>Bacillota</taxon>
        <taxon>Clostridia</taxon>
        <taxon>Eubacteriales</taxon>
        <taxon>Eubacteriales Family XII. Incertae Sedis</taxon>
        <taxon>Fusibacter</taxon>
    </lineage>
</organism>
<dbReference type="Pfam" id="PF00300">
    <property type="entry name" value="His_Phos_1"/>
    <property type="match status" value="1"/>
</dbReference>
<sequence>MNIYLIRHGETYANENSQFAGFWDVELNEKGKIQAEVVAEKLKDTVFDKIFVSDLQRAQNTCAAIARNRDVTPIVTENLREMNFGNWEGLKFEDIKARDPELLKQWFEDYKHFKVPGGESTAEMYERVTRFFKSVLSDYNTEEPVNLLFVAHGGVIQALLSYVCHGALEGYWQFRVENCGINRIEYVMGMPVIYAINK</sequence>
<dbReference type="RefSeq" id="WP_194702265.1">
    <property type="nucleotide sequence ID" value="NZ_JADKNH010000007.1"/>
</dbReference>
<evidence type="ECO:0000256" key="2">
    <source>
        <dbReference type="NCBIfam" id="TIGR03162"/>
    </source>
</evidence>
<name>A0ABR9ZU94_9FIRM</name>
<gene>
    <name evidence="3" type="primary">cobC</name>
    <name evidence="3" type="ORF">ISU02_13005</name>
</gene>
<dbReference type="EMBL" id="JADKNH010000007">
    <property type="protein sequence ID" value="MBF4694032.1"/>
    <property type="molecule type" value="Genomic_DNA"/>
</dbReference>
<dbReference type="PANTHER" id="PTHR46517:SF1">
    <property type="entry name" value="FRUCTOSE-2,6-BISPHOSPHATASE TIGAR"/>
    <property type="match status" value="1"/>
</dbReference>
<dbReference type="PIRSF" id="PIRSF000709">
    <property type="entry name" value="6PFK_2-Ptase"/>
    <property type="match status" value="1"/>
</dbReference>
<dbReference type="Proteomes" id="UP000614200">
    <property type="component" value="Unassembled WGS sequence"/>
</dbReference>
<keyword evidence="4" id="KW-1185">Reference proteome</keyword>
<proteinExistence type="predicted"/>
<dbReference type="InterPro" id="IPR029033">
    <property type="entry name" value="His_PPase_superfam"/>
</dbReference>
<evidence type="ECO:0000313" key="4">
    <source>
        <dbReference type="Proteomes" id="UP000614200"/>
    </source>
</evidence>
<accession>A0ABR9ZU94</accession>
<evidence type="ECO:0000313" key="3">
    <source>
        <dbReference type="EMBL" id="MBF4694032.1"/>
    </source>
</evidence>
<dbReference type="SMART" id="SM00855">
    <property type="entry name" value="PGAM"/>
    <property type="match status" value="1"/>
</dbReference>
<protein>
    <recommendedName>
        <fullName evidence="2">Alpha-ribazole phosphatase</fullName>
        <ecNumber evidence="2">3.1.3.73</ecNumber>
    </recommendedName>
</protein>
<evidence type="ECO:0000256" key="1">
    <source>
        <dbReference type="ARBA" id="ARBA00022801"/>
    </source>
</evidence>
<dbReference type="EC" id="3.1.3.73" evidence="2"/>
<dbReference type="SUPFAM" id="SSF53254">
    <property type="entry name" value="Phosphoglycerate mutase-like"/>
    <property type="match status" value="1"/>
</dbReference>
<dbReference type="Gene3D" id="3.40.50.1240">
    <property type="entry name" value="Phosphoglycerate mutase-like"/>
    <property type="match status" value="1"/>
</dbReference>
<dbReference type="PANTHER" id="PTHR46517">
    <property type="entry name" value="FRUCTOSE-2,6-BISPHOSPHATASE TIGAR"/>
    <property type="match status" value="1"/>
</dbReference>